<reference evidence="2" key="1">
    <citation type="journal article" date="2021" name="Open Biol.">
        <title>Shared evolutionary footprints suggest mitochondrial oxidative damage underlies multiple complex I losses in fungi.</title>
        <authorList>
            <person name="Schikora-Tamarit M.A."/>
            <person name="Marcet-Houben M."/>
            <person name="Nosek J."/>
            <person name="Gabaldon T."/>
        </authorList>
    </citation>
    <scope>NUCLEOTIDE SEQUENCE</scope>
    <source>
        <strain evidence="2">NCAIM Y.01608</strain>
    </source>
</reference>
<gene>
    <name evidence="2" type="ORF">OGATHE_004404</name>
</gene>
<keyword evidence="1" id="KW-0472">Membrane</keyword>
<feature type="transmembrane region" description="Helical" evidence="1">
    <location>
        <begin position="94"/>
        <end position="116"/>
    </location>
</feature>
<dbReference type="EMBL" id="JAEUBD010001266">
    <property type="protein sequence ID" value="KAH3662828.1"/>
    <property type="molecule type" value="Genomic_DNA"/>
</dbReference>
<sequence length="290" mass="31034">MIGLSTCPWSSALTLSATDATSLYFTKHTTGAKVSVVYIFISGVTSVRMTGANLLVAEKSKVPASNFAPCCNASLISFFPDSAWAAVLCGIAKVLSLAMVSVAIFWRILTVCGYFFSETKIRSVHIQICPLWAQLAHRLDRRAFSRSSTSSRMMEQFFPPSSSSTGLICFPATAAISEPTRVDPVKLTFFTFLFAMSASTISLDLDDSQCTNVNTSLGTPASSNAWTMRCAILADRSLDLTITEHPAVSGANIARAARISGAFHAAMLNTGPNGSFTTIEISSVLCELTF</sequence>
<organism evidence="2 3">
    <name type="scientific">Ogataea polymorpha</name>
    <dbReference type="NCBI Taxonomy" id="460523"/>
    <lineage>
        <taxon>Eukaryota</taxon>
        <taxon>Fungi</taxon>
        <taxon>Dikarya</taxon>
        <taxon>Ascomycota</taxon>
        <taxon>Saccharomycotina</taxon>
        <taxon>Pichiomycetes</taxon>
        <taxon>Pichiales</taxon>
        <taxon>Pichiaceae</taxon>
        <taxon>Ogataea</taxon>
    </lineage>
</organism>
<keyword evidence="1" id="KW-0812">Transmembrane</keyword>
<comment type="caution">
    <text evidence="2">The sequence shown here is derived from an EMBL/GenBank/DDBJ whole genome shotgun (WGS) entry which is preliminary data.</text>
</comment>
<evidence type="ECO:0000256" key="1">
    <source>
        <dbReference type="SAM" id="Phobius"/>
    </source>
</evidence>
<dbReference type="AlphaFoldDB" id="A0A9P8NZ14"/>
<protein>
    <submittedName>
        <fullName evidence="2">Uncharacterized protein</fullName>
    </submittedName>
</protein>
<evidence type="ECO:0000313" key="3">
    <source>
        <dbReference type="Proteomes" id="UP000788993"/>
    </source>
</evidence>
<dbReference type="Proteomes" id="UP000788993">
    <property type="component" value="Unassembled WGS sequence"/>
</dbReference>
<keyword evidence="1" id="KW-1133">Transmembrane helix</keyword>
<name>A0A9P8NZ14_9ASCO</name>
<accession>A0A9P8NZ14</accession>
<evidence type="ECO:0000313" key="2">
    <source>
        <dbReference type="EMBL" id="KAH3662828.1"/>
    </source>
</evidence>
<feature type="transmembrane region" description="Helical" evidence="1">
    <location>
        <begin position="36"/>
        <end position="55"/>
    </location>
</feature>
<proteinExistence type="predicted"/>
<reference evidence="2" key="2">
    <citation type="submission" date="2021-01" db="EMBL/GenBank/DDBJ databases">
        <authorList>
            <person name="Schikora-Tamarit M.A."/>
        </authorList>
    </citation>
    <scope>NUCLEOTIDE SEQUENCE</scope>
    <source>
        <strain evidence="2">NCAIM Y.01608</strain>
    </source>
</reference>
<keyword evidence="3" id="KW-1185">Reference proteome</keyword>